<evidence type="ECO:0000313" key="7">
    <source>
        <dbReference type="EMBL" id="MXO74558.1"/>
    </source>
</evidence>
<dbReference type="PROSITE" id="PS00163">
    <property type="entry name" value="FUMARATE_LYASES"/>
    <property type="match status" value="1"/>
</dbReference>
<dbReference type="CDD" id="cd01362">
    <property type="entry name" value="Fumarase_classII"/>
    <property type="match status" value="1"/>
</dbReference>
<evidence type="ECO:0000256" key="1">
    <source>
        <dbReference type="ARBA" id="ARBA00009084"/>
    </source>
</evidence>
<feature type="binding site" evidence="4">
    <location>
        <position position="187"/>
    </location>
    <ligand>
        <name>substrate</name>
    </ligand>
</feature>
<dbReference type="InterPro" id="IPR000362">
    <property type="entry name" value="Fumarate_lyase_fam"/>
</dbReference>
<dbReference type="Gene3D" id="1.10.275.10">
    <property type="entry name" value="Fumarase/aspartase (N-terminal domain)"/>
    <property type="match status" value="1"/>
</dbReference>
<feature type="domain" description="Fumarate lyase N-terminal" evidence="5">
    <location>
        <begin position="12"/>
        <end position="342"/>
    </location>
</feature>
<organism evidence="7 8">
    <name type="scientific">Tsuneonella aeria</name>
    <dbReference type="NCBI Taxonomy" id="1837929"/>
    <lineage>
        <taxon>Bacteria</taxon>
        <taxon>Pseudomonadati</taxon>
        <taxon>Pseudomonadota</taxon>
        <taxon>Alphaproteobacteria</taxon>
        <taxon>Sphingomonadales</taxon>
        <taxon>Erythrobacteraceae</taxon>
        <taxon>Tsuneonella</taxon>
    </lineage>
</organism>
<feature type="active site" description="Proton donor/acceptor" evidence="4">
    <location>
        <position position="188"/>
    </location>
</feature>
<gene>
    <name evidence="4 7" type="primary">fumC</name>
    <name evidence="7" type="ORF">GRI40_04890</name>
</gene>
<dbReference type="Proteomes" id="UP000439522">
    <property type="component" value="Unassembled WGS sequence"/>
</dbReference>
<feature type="domain" description="Fumarase C C-terminal" evidence="6">
    <location>
        <begin position="408"/>
        <end position="459"/>
    </location>
</feature>
<dbReference type="InterPro" id="IPR020557">
    <property type="entry name" value="Fumarate_lyase_CS"/>
</dbReference>
<dbReference type="Gene3D" id="1.10.40.30">
    <property type="entry name" value="Fumarase/aspartase (C-terminal domain)"/>
    <property type="match status" value="1"/>
</dbReference>
<reference evidence="7 8" key="1">
    <citation type="submission" date="2019-12" db="EMBL/GenBank/DDBJ databases">
        <title>Genomic-based taxomic classification of the family Erythrobacteraceae.</title>
        <authorList>
            <person name="Xu L."/>
        </authorList>
    </citation>
    <scope>NUCLEOTIDE SEQUENCE [LARGE SCALE GENOMIC DNA]</scope>
    <source>
        <strain evidence="7 8">100921-2</strain>
    </source>
</reference>
<dbReference type="RefSeq" id="WP_160610305.1">
    <property type="nucleotide sequence ID" value="NZ_WTZA01000001.1"/>
</dbReference>
<dbReference type="HAMAP" id="MF_00743">
    <property type="entry name" value="FumaraseC"/>
    <property type="match status" value="1"/>
</dbReference>
<keyword evidence="8" id="KW-1185">Reference proteome</keyword>
<comment type="pathway">
    <text evidence="4">Carbohydrate metabolism; tricarboxylic acid cycle; (S)-malate from fumarate: step 1/1.</text>
</comment>
<feature type="site" description="Important for catalytic activity" evidence="4">
    <location>
        <position position="331"/>
    </location>
</feature>
<comment type="catalytic activity">
    <reaction evidence="4">
        <text>(S)-malate = fumarate + H2O</text>
        <dbReference type="Rhea" id="RHEA:12460"/>
        <dbReference type="ChEBI" id="CHEBI:15377"/>
        <dbReference type="ChEBI" id="CHEBI:15589"/>
        <dbReference type="ChEBI" id="CHEBI:29806"/>
        <dbReference type="EC" id="4.2.1.2"/>
    </reaction>
</comment>
<comment type="function">
    <text evidence="4">Involved in the TCA cycle. Catalyzes the stereospecific interconversion of fumarate to L-malate.</text>
</comment>
<comment type="subunit">
    <text evidence="4">Homotetramer.</text>
</comment>
<feature type="binding site" evidence="4">
    <location>
        <begin position="324"/>
        <end position="326"/>
    </location>
    <ligand>
        <name>substrate</name>
    </ligand>
</feature>
<dbReference type="PANTHER" id="PTHR11444:SF1">
    <property type="entry name" value="FUMARATE HYDRATASE, MITOCHONDRIAL"/>
    <property type="match status" value="1"/>
</dbReference>
<dbReference type="OrthoDB" id="9802809at2"/>
<evidence type="ECO:0000313" key="8">
    <source>
        <dbReference type="Proteomes" id="UP000439522"/>
    </source>
</evidence>
<feature type="binding site" evidence="4">
    <location>
        <position position="319"/>
    </location>
    <ligand>
        <name>substrate</name>
    </ligand>
</feature>
<comment type="caution">
    <text evidence="7">The sequence shown here is derived from an EMBL/GenBank/DDBJ whole genome shotgun (WGS) entry which is preliminary data.</text>
</comment>
<keyword evidence="2 4" id="KW-0816">Tricarboxylic acid cycle</keyword>
<evidence type="ECO:0000256" key="4">
    <source>
        <dbReference type="HAMAP-Rule" id="MF_00743"/>
    </source>
</evidence>
<accession>A0A6I4TDV3</accession>
<protein>
    <recommendedName>
        <fullName evidence="4">Fumarate hydratase class II</fullName>
        <shortName evidence="4">Fumarase C</shortName>
        <ecNumber evidence="4">4.2.1.2</ecNumber>
    </recommendedName>
    <alternativeName>
        <fullName evidence="4">Aerobic fumarase</fullName>
    </alternativeName>
    <alternativeName>
        <fullName evidence="4">Iron-independent fumarase</fullName>
    </alternativeName>
</protein>
<comment type="subcellular location">
    <subcellularLocation>
        <location evidence="4">Cytoplasm</location>
    </subcellularLocation>
</comment>
<proteinExistence type="inferred from homology"/>
<dbReference type="FunFam" id="1.10.275.10:FF:000001">
    <property type="entry name" value="Fumarate hydratase, mitochondrial"/>
    <property type="match status" value="1"/>
</dbReference>
<dbReference type="Gene3D" id="1.20.200.10">
    <property type="entry name" value="Fumarase/aspartase (Central domain)"/>
    <property type="match status" value="1"/>
</dbReference>
<dbReference type="PRINTS" id="PR00149">
    <property type="entry name" value="FUMRATELYASE"/>
</dbReference>
<dbReference type="PANTHER" id="PTHR11444">
    <property type="entry name" value="ASPARTATEAMMONIA/ARGININOSUCCINATE/ADENYLOSUCCINATE LYASE"/>
    <property type="match status" value="1"/>
</dbReference>
<dbReference type="GO" id="GO:0006106">
    <property type="term" value="P:fumarate metabolic process"/>
    <property type="evidence" value="ECO:0007669"/>
    <property type="project" value="InterPro"/>
</dbReference>
<keyword evidence="3 4" id="KW-0456">Lyase</keyword>
<dbReference type="GO" id="GO:0005737">
    <property type="term" value="C:cytoplasm"/>
    <property type="evidence" value="ECO:0007669"/>
    <property type="project" value="UniProtKB-SubCell"/>
</dbReference>
<evidence type="ECO:0000256" key="3">
    <source>
        <dbReference type="ARBA" id="ARBA00023239"/>
    </source>
</evidence>
<dbReference type="FunFam" id="1.20.200.10:FF:000001">
    <property type="entry name" value="Fumarate hydratase, mitochondrial"/>
    <property type="match status" value="1"/>
</dbReference>
<feature type="binding site" description="in site B" evidence="4">
    <location>
        <begin position="129"/>
        <end position="132"/>
    </location>
    <ligand>
        <name>substrate</name>
    </ligand>
</feature>
<dbReference type="InterPro" id="IPR018951">
    <property type="entry name" value="Fumarase_C_C"/>
</dbReference>
<feature type="binding site" evidence="4">
    <location>
        <begin position="98"/>
        <end position="100"/>
    </location>
    <ligand>
        <name>substrate</name>
    </ligand>
</feature>
<comment type="miscellaneous">
    <text evidence="4">There are 2 substrate-binding sites: the catalytic A site, and the non-catalytic B site that may play a role in the transfer of substrate or product between the active site and the solvent. Alternatively, the B site may bind allosteric effectors.</text>
</comment>
<evidence type="ECO:0000259" key="6">
    <source>
        <dbReference type="Pfam" id="PF10415"/>
    </source>
</evidence>
<feature type="binding site" evidence="4">
    <location>
        <begin position="139"/>
        <end position="141"/>
    </location>
    <ligand>
        <name>substrate</name>
    </ligand>
</feature>
<dbReference type="InterPro" id="IPR024083">
    <property type="entry name" value="Fumarase/histidase_N"/>
</dbReference>
<dbReference type="InterPro" id="IPR005677">
    <property type="entry name" value="Fum_hydII"/>
</dbReference>
<keyword evidence="4" id="KW-0963">Cytoplasm</keyword>
<sequence>MMDTRQESDSFGPIDVPADRLWGAQTQRSLQNFAIGGETMPVPLIRALGVIKRAAAEANAELGALDPALAEAIAAAAQEVIDGRLDDHFPLVVWQTGSGTQTNMNANEVIANRAIQILGGTVGSKAPVHPNDHVNLGQSSNDTIPSAINVAVAGAIAHGLLPALEAMHADLAGKAAAWNDIVKIGRTHTQDATPLTLGQEFSGYAAQVAASRERIALTLPGLYRLAQGGTAVGTGLNAPDGFAPLVAAKIAALTGLPFEPAPNTFAALAAQDELVFAHGALNAAAAALYKIAGDIRLLGSGPRAGLGELALPENEPGSSIMPGKVNPTQAEALTQVCIEVFGNHAAITFAGSQGQFELNTYRPLMAWNALRSVRLLGDAVDSFTRHLLKDLEPRKENIARGVENSLMLVTALAPEIGYDAAAAIAKKAHAEGTTLRQAALGSGVSGADFDRLVRPEDMV</sequence>
<name>A0A6I4TDV3_9SPHN</name>
<dbReference type="EC" id="4.2.1.2" evidence="4"/>
<comment type="similarity">
    <text evidence="1 4">Belongs to the class-II fumarase/aspartase family. Fumarase subfamily.</text>
</comment>
<evidence type="ECO:0000259" key="5">
    <source>
        <dbReference type="Pfam" id="PF00206"/>
    </source>
</evidence>
<dbReference type="PRINTS" id="PR00145">
    <property type="entry name" value="ARGSUCLYASE"/>
</dbReference>
<dbReference type="EMBL" id="WTZA01000001">
    <property type="protein sequence ID" value="MXO74558.1"/>
    <property type="molecule type" value="Genomic_DNA"/>
</dbReference>
<dbReference type="Pfam" id="PF00206">
    <property type="entry name" value="Lyase_1"/>
    <property type="match status" value="1"/>
</dbReference>
<dbReference type="GO" id="GO:0006108">
    <property type="term" value="P:malate metabolic process"/>
    <property type="evidence" value="ECO:0007669"/>
    <property type="project" value="TreeGrafter"/>
</dbReference>
<dbReference type="InterPro" id="IPR022761">
    <property type="entry name" value="Fumarate_lyase_N"/>
</dbReference>
<dbReference type="UniPathway" id="UPA00223">
    <property type="reaction ID" value="UER01007"/>
</dbReference>
<dbReference type="GO" id="GO:0006099">
    <property type="term" value="P:tricarboxylic acid cycle"/>
    <property type="evidence" value="ECO:0007669"/>
    <property type="project" value="UniProtKB-UniRule"/>
</dbReference>
<dbReference type="Pfam" id="PF10415">
    <property type="entry name" value="FumaraseC_C"/>
    <property type="match status" value="1"/>
</dbReference>
<dbReference type="InterPro" id="IPR008948">
    <property type="entry name" value="L-Aspartase-like"/>
</dbReference>
<feature type="active site" evidence="4">
    <location>
        <position position="318"/>
    </location>
</feature>
<evidence type="ECO:0000256" key="2">
    <source>
        <dbReference type="ARBA" id="ARBA00022532"/>
    </source>
</evidence>
<dbReference type="SUPFAM" id="SSF48557">
    <property type="entry name" value="L-aspartase-like"/>
    <property type="match status" value="1"/>
</dbReference>
<dbReference type="GO" id="GO:0004333">
    <property type="term" value="F:fumarate hydratase activity"/>
    <property type="evidence" value="ECO:0007669"/>
    <property type="project" value="UniProtKB-UniRule"/>
</dbReference>
<dbReference type="NCBIfam" id="TIGR00979">
    <property type="entry name" value="fumC_II"/>
    <property type="match status" value="1"/>
</dbReference>
<dbReference type="AlphaFoldDB" id="A0A6I4TDV3"/>
<dbReference type="FunFam" id="1.10.40.30:FF:000002">
    <property type="entry name" value="Fumarate hydratase class II"/>
    <property type="match status" value="1"/>
</dbReference>